<evidence type="ECO:0000259" key="4">
    <source>
        <dbReference type="PROSITE" id="PS50043"/>
    </source>
</evidence>
<organism evidence="5 6">
    <name type="scientific">Chitinophaga terrae</name>
    <name type="common">ex Kim and Jung 2007</name>
    <dbReference type="NCBI Taxonomy" id="408074"/>
    <lineage>
        <taxon>Bacteria</taxon>
        <taxon>Pseudomonadati</taxon>
        <taxon>Bacteroidota</taxon>
        <taxon>Chitinophagia</taxon>
        <taxon>Chitinophagales</taxon>
        <taxon>Chitinophagaceae</taxon>
        <taxon>Chitinophaga</taxon>
    </lineage>
</organism>
<dbReference type="InterPro" id="IPR000792">
    <property type="entry name" value="Tscrpt_reg_LuxR_C"/>
</dbReference>
<dbReference type="InterPro" id="IPR036388">
    <property type="entry name" value="WH-like_DNA-bd_sf"/>
</dbReference>
<dbReference type="RefSeq" id="WP_139170232.1">
    <property type="nucleotide sequence ID" value="NZ_BKAT01000026.1"/>
</dbReference>
<protein>
    <submittedName>
        <fullName evidence="5">Regulatory protein, luxR family</fullName>
    </submittedName>
</protein>
<keyword evidence="3" id="KW-0804">Transcription</keyword>
<reference evidence="6" key="1">
    <citation type="submission" date="2016-10" db="EMBL/GenBank/DDBJ databases">
        <authorList>
            <person name="Varghese N."/>
            <person name="Submissions S."/>
        </authorList>
    </citation>
    <scope>NUCLEOTIDE SEQUENCE [LARGE SCALE GENOMIC DNA]</scope>
    <source>
        <strain evidence="6">DSM 23920</strain>
    </source>
</reference>
<keyword evidence="2" id="KW-0238">DNA-binding</keyword>
<dbReference type="PANTHER" id="PTHR44688:SF16">
    <property type="entry name" value="DNA-BINDING TRANSCRIPTIONAL ACTIVATOR DEVR_DOSR"/>
    <property type="match status" value="1"/>
</dbReference>
<evidence type="ECO:0000313" key="6">
    <source>
        <dbReference type="Proteomes" id="UP000199656"/>
    </source>
</evidence>
<dbReference type="InterPro" id="IPR016032">
    <property type="entry name" value="Sig_transdc_resp-reg_C-effctor"/>
</dbReference>
<dbReference type="GO" id="GO:0006355">
    <property type="term" value="P:regulation of DNA-templated transcription"/>
    <property type="evidence" value="ECO:0007669"/>
    <property type="project" value="InterPro"/>
</dbReference>
<dbReference type="EMBL" id="FNRL01000015">
    <property type="protein sequence ID" value="SEA77813.1"/>
    <property type="molecule type" value="Genomic_DNA"/>
</dbReference>
<dbReference type="Pfam" id="PF00196">
    <property type="entry name" value="GerE"/>
    <property type="match status" value="1"/>
</dbReference>
<keyword evidence="6" id="KW-1185">Reference proteome</keyword>
<evidence type="ECO:0000256" key="3">
    <source>
        <dbReference type="ARBA" id="ARBA00023163"/>
    </source>
</evidence>
<dbReference type="Gene3D" id="3.30.450.20">
    <property type="entry name" value="PAS domain"/>
    <property type="match status" value="1"/>
</dbReference>
<dbReference type="InterPro" id="IPR035965">
    <property type="entry name" value="PAS-like_dom_sf"/>
</dbReference>
<evidence type="ECO:0000256" key="1">
    <source>
        <dbReference type="ARBA" id="ARBA00023015"/>
    </source>
</evidence>
<dbReference type="PRINTS" id="PR00038">
    <property type="entry name" value="HTHLUXR"/>
</dbReference>
<dbReference type="GO" id="GO:0003677">
    <property type="term" value="F:DNA binding"/>
    <property type="evidence" value="ECO:0007669"/>
    <property type="project" value="UniProtKB-KW"/>
</dbReference>
<name>A0A1H4DYG0_9BACT</name>
<dbReference type="SUPFAM" id="SSF46894">
    <property type="entry name" value="C-terminal effector domain of the bipartite response regulators"/>
    <property type="match status" value="1"/>
</dbReference>
<accession>A0A1H4DYG0</accession>
<evidence type="ECO:0000313" key="5">
    <source>
        <dbReference type="EMBL" id="SEA77813.1"/>
    </source>
</evidence>
<keyword evidence="1" id="KW-0805">Transcription regulation</keyword>
<dbReference type="Proteomes" id="UP000199656">
    <property type="component" value="Unassembled WGS sequence"/>
</dbReference>
<dbReference type="PANTHER" id="PTHR44688">
    <property type="entry name" value="DNA-BINDING TRANSCRIPTIONAL ACTIVATOR DEVR_DOSR"/>
    <property type="match status" value="1"/>
</dbReference>
<dbReference type="SMART" id="SM00421">
    <property type="entry name" value="HTH_LUXR"/>
    <property type="match status" value="1"/>
</dbReference>
<gene>
    <name evidence="5" type="ORF">SAMN05660909_03406</name>
</gene>
<sequence length="257" mass="30725">MLSIKKENSQSEFHNKAKDIWMRYSSSLPAEAFEAIQIELYKEIFRYFLPEKVYYFVFNVKEAEFDYLSPDIKDVLGFDNTIDTRYYLERIHPDDRPYFLRYEKQYRDFVKTLPVEDFTKYKLSYDFRVMNKKGKYIRILHQVSILQYTNEKEIYRTLCVHSDISHLKKTGTPEIAFIGMNGARSIYQEEICPEYKPPVKQPLTRKEQAIFDLIRQGKKSKEMAEMLNVSVYTINNHRKNILKKQQCRSLQQLLAGA</sequence>
<dbReference type="OrthoDB" id="965844at2"/>
<dbReference type="SUPFAM" id="SSF55785">
    <property type="entry name" value="PYP-like sensor domain (PAS domain)"/>
    <property type="match status" value="1"/>
</dbReference>
<dbReference type="Gene3D" id="1.10.10.10">
    <property type="entry name" value="Winged helix-like DNA-binding domain superfamily/Winged helix DNA-binding domain"/>
    <property type="match status" value="1"/>
</dbReference>
<dbReference type="PROSITE" id="PS50043">
    <property type="entry name" value="HTH_LUXR_2"/>
    <property type="match status" value="1"/>
</dbReference>
<proteinExistence type="predicted"/>
<dbReference type="AlphaFoldDB" id="A0A1H4DYG0"/>
<evidence type="ECO:0000256" key="2">
    <source>
        <dbReference type="ARBA" id="ARBA00023125"/>
    </source>
</evidence>
<dbReference type="CDD" id="cd06170">
    <property type="entry name" value="LuxR_C_like"/>
    <property type="match status" value="1"/>
</dbReference>
<feature type="domain" description="HTH luxR-type" evidence="4">
    <location>
        <begin position="196"/>
        <end position="257"/>
    </location>
</feature>
<dbReference type="STRING" id="408074.SAMN05660909_03406"/>